<feature type="transmembrane region" description="Helical" evidence="9">
    <location>
        <begin position="6"/>
        <end position="28"/>
    </location>
</feature>
<evidence type="ECO:0000256" key="6">
    <source>
        <dbReference type="ARBA" id="ARBA00044456"/>
    </source>
</evidence>
<evidence type="ECO:0000259" key="10">
    <source>
        <dbReference type="Pfam" id="PF01435"/>
    </source>
</evidence>
<evidence type="ECO:0000313" key="13">
    <source>
        <dbReference type="Proteomes" id="UP000674143"/>
    </source>
</evidence>
<dbReference type="EMBL" id="JAFHLR010000027">
    <property type="protein sequence ID" value="KAG5475497.1"/>
    <property type="molecule type" value="Genomic_DNA"/>
</dbReference>
<keyword evidence="9" id="KW-1133">Transmembrane helix</keyword>
<keyword evidence="9" id="KW-0256">Endoplasmic reticulum</keyword>
<keyword evidence="13" id="KW-1185">Reference proteome</keyword>
<feature type="active site" evidence="7">
    <location>
        <position position="287"/>
    </location>
</feature>
<reference evidence="13" key="2">
    <citation type="journal article" date="2021" name="Sci. Data">
        <title>Chromosome-scale genome sequencing, assembly and annotation of six genomes from subfamily Leishmaniinae.</title>
        <authorList>
            <person name="Almutairi H."/>
            <person name="Urbaniak M.D."/>
            <person name="Bates M.D."/>
            <person name="Jariyapan N."/>
            <person name="Kwakye-Nuako G."/>
            <person name="Thomaz Soccol V."/>
            <person name="Al-Salem W.S."/>
            <person name="Dillon R.J."/>
            <person name="Bates P.A."/>
            <person name="Gatherer D."/>
        </authorList>
    </citation>
    <scope>NUCLEOTIDE SEQUENCE [LARGE SCALE GENOMIC DNA]</scope>
</reference>
<organism evidence="12 13">
    <name type="scientific">Leishmania orientalis</name>
    <dbReference type="NCBI Taxonomy" id="2249476"/>
    <lineage>
        <taxon>Eukaryota</taxon>
        <taxon>Discoba</taxon>
        <taxon>Euglenozoa</taxon>
        <taxon>Kinetoplastea</taxon>
        <taxon>Metakinetoplastina</taxon>
        <taxon>Trypanosomatida</taxon>
        <taxon>Trypanosomatidae</taxon>
        <taxon>Leishmaniinae</taxon>
        <taxon>Leishmania</taxon>
    </lineage>
</organism>
<evidence type="ECO:0000256" key="4">
    <source>
        <dbReference type="ARBA" id="ARBA00022833"/>
    </source>
</evidence>
<sequence length="427" mass="49197">MSPTQNLFLQAAVISLNVIGLWDAYLVLRQRRAYRTKKMPSYFRKDITDEEFAKAQAYEGERSTLSLLQHVKGLVVSNVSIFLRLPARLYYFVAQRSSLLPGSFLHNYATAVAGELISTLIDLPFSYYENFHVEERHGLNKMTKTEFVKDVVKKLFLHVTLLYPLQIKLIQYVVQHFGARFPLYLFCGMSVMLVFFLLALPTVIQPLFNRFTPLDAESPLHKKIEHLSRELSFPLKKVFVVDGSRRSHHSNAYFYGFGSYKRIVLYDTILEQLKDDDESIIAVLCHELGHWQHNHIYVNLAVALSQLLLISYGARLVLFDKRVYEAFGFHEADPVIGLNIFADIIYGTLSTFIGYGFCYISRRHEFQADRFAVTHNHGEGMKKALLVITKENRASLTPDPLYSALHFTHPPVLERLQAIDAQLQKRQ</sequence>
<comment type="function">
    <text evidence="9">Proteolytically removes the C-terminal three residues of farnesylated proteins.</text>
</comment>
<keyword evidence="2 8" id="KW-0479">Metal-binding</keyword>
<dbReference type="Gene3D" id="3.30.2010.10">
    <property type="entry name" value="Metalloproteases ('zincins'), catalytic domain"/>
    <property type="match status" value="1"/>
</dbReference>
<feature type="binding site" evidence="8">
    <location>
        <position position="365"/>
    </location>
    <ligand>
        <name>Zn(2+)</name>
        <dbReference type="ChEBI" id="CHEBI:29105"/>
        <note>catalytic</note>
    </ligand>
</feature>
<keyword evidence="3 9" id="KW-0378">Hydrolase</keyword>
<comment type="catalytic activity">
    <reaction evidence="6 9">
        <text>Hydrolyzes the peptide bond -P2-(S-farnesyl or geranylgeranyl)C-P1'-P2'-P3'-COOH where P1' and P2' are amino acids with aliphatic side chains and P3' is any C-terminal residue.</text>
        <dbReference type="EC" id="3.4.24.84"/>
    </reaction>
</comment>
<keyword evidence="9" id="KW-0472">Membrane</keyword>
<comment type="similarity">
    <text evidence="9">Belongs to the peptidase M48A family.</text>
</comment>
<dbReference type="InterPro" id="IPR027057">
    <property type="entry name" value="CAXX_Prtase_1"/>
</dbReference>
<dbReference type="EC" id="3.4.24.84" evidence="9"/>
<keyword evidence="5 9" id="KW-0482">Metalloprotease</keyword>
<evidence type="ECO:0000256" key="5">
    <source>
        <dbReference type="ARBA" id="ARBA00023049"/>
    </source>
</evidence>
<dbReference type="InterPro" id="IPR001915">
    <property type="entry name" value="Peptidase_M48"/>
</dbReference>
<keyword evidence="9" id="KW-0812">Transmembrane</keyword>
<evidence type="ECO:0000256" key="1">
    <source>
        <dbReference type="ARBA" id="ARBA00022670"/>
    </source>
</evidence>
<evidence type="ECO:0000256" key="9">
    <source>
        <dbReference type="RuleBase" id="RU366005"/>
    </source>
</evidence>
<comment type="caution">
    <text evidence="12">The sequence shown here is derived from an EMBL/GenBank/DDBJ whole genome shotgun (WGS) entry which is preliminary data.</text>
</comment>
<reference evidence="13" key="1">
    <citation type="journal article" date="2021" name="Microbiol. Resour. Announc.">
        <title>LGAAP: Leishmaniinae Genome Assembly and Annotation Pipeline.</title>
        <authorList>
            <person name="Almutairi H."/>
            <person name="Urbaniak M.D."/>
            <person name="Bates M.D."/>
            <person name="Jariyapan N."/>
            <person name="Kwakye-Nuako G."/>
            <person name="Thomaz-Soccol V."/>
            <person name="Al-Salem W.S."/>
            <person name="Dillon R.J."/>
            <person name="Bates P.A."/>
            <person name="Gatherer D."/>
        </authorList>
    </citation>
    <scope>NUCLEOTIDE SEQUENCE [LARGE SCALE GENOMIC DNA]</scope>
</reference>
<dbReference type="GeneID" id="92360002"/>
<dbReference type="GO" id="GO:0071586">
    <property type="term" value="P:CAAX-box protein processing"/>
    <property type="evidence" value="ECO:0007669"/>
    <property type="project" value="UniProtKB-UniRule"/>
</dbReference>
<feature type="transmembrane region" description="Helical" evidence="9">
    <location>
        <begin position="181"/>
        <end position="200"/>
    </location>
</feature>
<evidence type="ECO:0000256" key="7">
    <source>
        <dbReference type="PIRSR" id="PIRSR627057-1"/>
    </source>
</evidence>
<gene>
    <name evidence="12" type="ORF">LSCM4_04079</name>
</gene>
<evidence type="ECO:0000313" key="12">
    <source>
        <dbReference type="EMBL" id="KAG5475497.1"/>
    </source>
</evidence>
<dbReference type="Pfam" id="PF16491">
    <property type="entry name" value="Peptidase_M48_N"/>
    <property type="match status" value="1"/>
</dbReference>
<feature type="binding site" evidence="8">
    <location>
        <position position="286"/>
    </location>
    <ligand>
        <name>Zn(2+)</name>
        <dbReference type="ChEBI" id="CHEBI:29105"/>
        <note>catalytic</note>
    </ligand>
</feature>
<keyword evidence="4 8" id="KW-0862">Zinc</keyword>
<dbReference type="CDD" id="cd07343">
    <property type="entry name" value="M48A_Zmpste24p_like"/>
    <property type="match status" value="1"/>
</dbReference>
<comment type="subcellular location">
    <subcellularLocation>
        <location evidence="9">Endoplasmic reticulum membrane</location>
        <topology evidence="9">Multi-pass membrane protein</topology>
    </subcellularLocation>
</comment>
<comment type="cofactor">
    <cofactor evidence="8 9">
        <name>Zn(2+)</name>
        <dbReference type="ChEBI" id="CHEBI:29105"/>
    </cofactor>
    <text evidence="8 9">Binds 1 zinc ion per subunit.</text>
</comment>
<dbReference type="AlphaFoldDB" id="A0A836G5E6"/>
<keyword evidence="1 9" id="KW-0645">Protease</keyword>
<feature type="active site" description="Proton donor" evidence="7">
    <location>
        <position position="369"/>
    </location>
</feature>
<feature type="transmembrane region" description="Helical" evidence="9">
    <location>
        <begin position="155"/>
        <end position="175"/>
    </location>
</feature>
<feature type="binding site" evidence="8">
    <location>
        <position position="290"/>
    </location>
    <ligand>
        <name>Zn(2+)</name>
        <dbReference type="ChEBI" id="CHEBI:29105"/>
        <note>catalytic</note>
    </ligand>
</feature>
<dbReference type="GO" id="GO:0005789">
    <property type="term" value="C:endoplasmic reticulum membrane"/>
    <property type="evidence" value="ECO:0007669"/>
    <property type="project" value="UniProtKB-SubCell"/>
</dbReference>
<dbReference type="Proteomes" id="UP000674143">
    <property type="component" value="Unassembled WGS sequence"/>
</dbReference>
<feature type="domain" description="Peptidase M48" evidence="10">
    <location>
        <begin position="219"/>
        <end position="421"/>
    </location>
</feature>
<dbReference type="InterPro" id="IPR032456">
    <property type="entry name" value="Peptidase_M48_N"/>
</dbReference>
<dbReference type="GO" id="GO:0004222">
    <property type="term" value="F:metalloendopeptidase activity"/>
    <property type="evidence" value="ECO:0007669"/>
    <property type="project" value="UniProtKB-UniRule"/>
</dbReference>
<dbReference type="RefSeq" id="XP_067062005.1">
    <property type="nucleotide sequence ID" value="XM_067206068.1"/>
</dbReference>
<dbReference type="FunFam" id="3.30.2010.10:FF:000016">
    <property type="entry name" value="CAAX prenyl protease"/>
    <property type="match status" value="1"/>
</dbReference>
<proteinExistence type="inferred from homology"/>
<evidence type="ECO:0000256" key="3">
    <source>
        <dbReference type="ARBA" id="ARBA00022801"/>
    </source>
</evidence>
<evidence type="ECO:0000256" key="8">
    <source>
        <dbReference type="PIRSR" id="PIRSR627057-2"/>
    </source>
</evidence>
<feature type="domain" description="CAAX prenyl protease 1 N-terminal" evidence="11">
    <location>
        <begin position="30"/>
        <end position="210"/>
    </location>
</feature>
<protein>
    <recommendedName>
        <fullName evidence="9">CAAX prenyl protease</fullName>
        <ecNumber evidence="9">3.4.24.84</ecNumber>
    </recommendedName>
</protein>
<evidence type="ECO:0000259" key="11">
    <source>
        <dbReference type="Pfam" id="PF16491"/>
    </source>
</evidence>
<dbReference type="KEGG" id="loi:92360002"/>
<feature type="transmembrane region" description="Helical" evidence="9">
    <location>
        <begin position="296"/>
        <end position="318"/>
    </location>
</feature>
<dbReference type="GO" id="GO:0046872">
    <property type="term" value="F:metal ion binding"/>
    <property type="evidence" value="ECO:0007669"/>
    <property type="project" value="UniProtKB-UniRule"/>
</dbReference>
<dbReference type="PANTHER" id="PTHR10120">
    <property type="entry name" value="CAAX PRENYL PROTEASE 1"/>
    <property type="match status" value="1"/>
</dbReference>
<dbReference type="SMR" id="A0A836G5E6"/>
<accession>A0A836G5E6</accession>
<dbReference type="Pfam" id="PF01435">
    <property type="entry name" value="Peptidase_M48"/>
    <property type="match status" value="1"/>
</dbReference>
<evidence type="ECO:0000256" key="2">
    <source>
        <dbReference type="ARBA" id="ARBA00022723"/>
    </source>
</evidence>
<name>A0A836G5E6_9TRYP</name>
<feature type="transmembrane region" description="Helical" evidence="9">
    <location>
        <begin position="338"/>
        <end position="360"/>
    </location>
</feature>